<dbReference type="AlphaFoldDB" id="A0A917HM58"/>
<dbReference type="Proteomes" id="UP000647241">
    <property type="component" value="Unassembled WGS sequence"/>
</dbReference>
<dbReference type="EMBL" id="BMGT01000003">
    <property type="protein sequence ID" value="GGG84165.1"/>
    <property type="molecule type" value="Genomic_DNA"/>
</dbReference>
<reference evidence="5" key="1">
    <citation type="journal article" date="2014" name="Int. J. Syst. Evol. Microbiol.">
        <title>Complete genome sequence of Corynebacterium casei LMG S-19264T (=DSM 44701T), isolated from a smear-ripened cheese.</title>
        <authorList>
            <consortium name="US DOE Joint Genome Institute (JGI-PGF)"/>
            <person name="Walter F."/>
            <person name="Albersmeier A."/>
            <person name="Kalinowski J."/>
            <person name="Ruckert C."/>
        </authorList>
    </citation>
    <scope>NUCLEOTIDE SEQUENCE</scope>
    <source>
        <strain evidence="5">CGMCC 1.12997</strain>
    </source>
</reference>
<dbReference type="RefSeq" id="WP_188554973.1">
    <property type="nucleotide sequence ID" value="NZ_BMGT01000003.1"/>
</dbReference>
<evidence type="ECO:0000313" key="5">
    <source>
        <dbReference type="EMBL" id="GGG84165.1"/>
    </source>
</evidence>
<feature type="domain" description="Glycosyl hydrolase family 92" evidence="3">
    <location>
        <begin position="256"/>
        <end position="747"/>
    </location>
</feature>
<comment type="caution">
    <text evidence="5">The sequence shown here is derived from an EMBL/GenBank/DDBJ whole genome shotgun (WGS) entry which is preliminary data.</text>
</comment>
<dbReference type="Pfam" id="PF17678">
    <property type="entry name" value="Glyco_hydro_92N"/>
    <property type="match status" value="1"/>
</dbReference>
<evidence type="ECO:0000256" key="1">
    <source>
        <dbReference type="SAM" id="MobiDB-lite"/>
    </source>
</evidence>
<keyword evidence="2" id="KW-0732">Signal</keyword>
<dbReference type="Gene3D" id="2.70.98.10">
    <property type="match status" value="1"/>
</dbReference>
<dbReference type="Gene3D" id="1.20.1050.60">
    <property type="entry name" value="alpha-1,2-mannosidase"/>
    <property type="match status" value="1"/>
</dbReference>
<dbReference type="InterPro" id="IPR041371">
    <property type="entry name" value="GH92_N"/>
</dbReference>
<evidence type="ECO:0000256" key="2">
    <source>
        <dbReference type="SAM" id="SignalP"/>
    </source>
</evidence>
<accession>A0A917HM58</accession>
<gene>
    <name evidence="5" type="ORF">GCM10011585_29940</name>
</gene>
<dbReference type="Gene3D" id="1.20.1610.10">
    <property type="entry name" value="alpha-1,2-mannosidases domains"/>
    <property type="match status" value="1"/>
</dbReference>
<name>A0A917HM58_9BACT</name>
<feature type="domain" description="Glycosyl hydrolase family 92 N-terminal" evidence="4">
    <location>
        <begin position="38"/>
        <end position="250"/>
    </location>
</feature>
<reference evidence="5" key="2">
    <citation type="submission" date="2020-09" db="EMBL/GenBank/DDBJ databases">
        <authorList>
            <person name="Sun Q."/>
            <person name="Zhou Y."/>
        </authorList>
    </citation>
    <scope>NUCLEOTIDE SEQUENCE</scope>
    <source>
        <strain evidence="5">CGMCC 1.12997</strain>
    </source>
</reference>
<dbReference type="SUPFAM" id="SSF48208">
    <property type="entry name" value="Six-hairpin glycosidases"/>
    <property type="match status" value="1"/>
</dbReference>
<dbReference type="PANTHER" id="PTHR12143">
    <property type="entry name" value="PEPTIDE N-GLYCANASE PNGASE -RELATED"/>
    <property type="match status" value="1"/>
</dbReference>
<dbReference type="GO" id="GO:0030246">
    <property type="term" value="F:carbohydrate binding"/>
    <property type="evidence" value="ECO:0007669"/>
    <property type="project" value="InterPro"/>
</dbReference>
<evidence type="ECO:0000259" key="3">
    <source>
        <dbReference type="Pfam" id="PF07971"/>
    </source>
</evidence>
<dbReference type="InterPro" id="IPR005887">
    <property type="entry name" value="GH92_a_mannosidase_put"/>
</dbReference>
<dbReference type="InterPro" id="IPR014718">
    <property type="entry name" value="GH-type_carb-bd"/>
</dbReference>
<feature type="signal peptide" evidence="2">
    <location>
        <begin position="1"/>
        <end position="26"/>
    </location>
</feature>
<keyword evidence="6" id="KW-1185">Reference proteome</keyword>
<organism evidence="5 6">
    <name type="scientific">Edaphobacter dinghuensis</name>
    <dbReference type="NCBI Taxonomy" id="1560005"/>
    <lineage>
        <taxon>Bacteria</taxon>
        <taxon>Pseudomonadati</taxon>
        <taxon>Acidobacteriota</taxon>
        <taxon>Terriglobia</taxon>
        <taxon>Terriglobales</taxon>
        <taxon>Acidobacteriaceae</taxon>
        <taxon>Edaphobacter</taxon>
    </lineage>
</organism>
<dbReference type="FunFam" id="3.30.2080.10:FF:000001">
    <property type="entry name" value="Alpha-1,2-mannosidase subfamily"/>
    <property type="match status" value="1"/>
</dbReference>
<feature type="chain" id="PRO_5037494355" evidence="2">
    <location>
        <begin position="27"/>
        <end position="770"/>
    </location>
</feature>
<evidence type="ECO:0000259" key="4">
    <source>
        <dbReference type="Pfam" id="PF17678"/>
    </source>
</evidence>
<dbReference type="InterPro" id="IPR050883">
    <property type="entry name" value="PNGase"/>
</dbReference>
<dbReference type="InterPro" id="IPR012939">
    <property type="entry name" value="Glyco_hydro_92"/>
</dbReference>
<dbReference type="GO" id="GO:0005975">
    <property type="term" value="P:carbohydrate metabolic process"/>
    <property type="evidence" value="ECO:0007669"/>
    <property type="project" value="InterPro"/>
</dbReference>
<proteinExistence type="predicted"/>
<dbReference type="Pfam" id="PF07971">
    <property type="entry name" value="Glyco_hydro_92"/>
    <property type="match status" value="1"/>
</dbReference>
<dbReference type="PANTHER" id="PTHR12143:SF43">
    <property type="entry name" value="PUTATIVE-RELATED"/>
    <property type="match status" value="1"/>
</dbReference>
<feature type="region of interest" description="Disordered" evidence="1">
    <location>
        <begin position="748"/>
        <end position="770"/>
    </location>
</feature>
<evidence type="ECO:0000313" key="6">
    <source>
        <dbReference type="Proteomes" id="UP000647241"/>
    </source>
</evidence>
<protein>
    <submittedName>
        <fullName evidence="5">Alpha-1 2-mannosidase</fullName>
    </submittedName>
</protein>
<dbReference type="NCBIfam" id="TIGR01180">
    <property type="entry name" value="aman2_put"/>
    <property type="match status" value="1"/>
</dbReference>
<dbReference type="GO" id="GO:0005829">
    <property type="term" value="C:cytosol"/>
    <property type="evidence" value="ECO:0007669"/>
    <property type="project" value="TreeGrafter"/>
</dbReference>
<dbReference type="InterPro" id="IPR008928">
    <property type="entry name" value="6-hairpin_glycosidase_sf"/>
</dbReference>
<dbReference type="GO" id="GO:0006516">
    <property type="term" value="P:glycoprotein catabolic process"/>
    <property type="evidence" value="ECO:0007669"/>
    <property type="project" value="TreeGrafter"/>
</dbReference>
<sequence>MLVQNGTCRTVLFAALLLGFSGSAIAGPTVKPMEPVDYVSPNIGGIGQLLTATVPYVQTPHGMARLAPIMTPGINDRYLADKIYGFPAGPAMLMISTGKVSTRPKDYASTYDHDFETTTPYYYEADLQSWGIKAEVTATQAAAYYRFHLPAGSTAHLVLSMKDGAALKVVGDSVVEGSERVGGTVAQLSENSGETREYFYAEFSRPFSHAETWQKSVLSQSAEQAGDHIGFVADESGEGGDQVEVRVGFSYISTEQAQKNLKEQIAERSFEQVKGQTKMLWNKALGAVAIEGGNESQRTIFYTALYRSLGRMTDITEDGRYFSGYDHKVHESDGHDFYVDDGLWDTYRSLHPLQLLLEAPRQEDMIRSYLRMYEQSGWLPSFPSVAGEQAVMIGHHAAAYILDAYQKGYRDFNLEEAYEAIHKNETQATMLPWKRGPLTSLDHVYFDKGFFPALAAGETETVSEVTGERRQAVSVTLETSYDDWCAAQIAKILGKQDDYDYFMKLAHNYRNVFDPQIDFMAPKSEDGQWVTPFDPKLGGGQGGRDYFTEMNAWTYTFHVQHDVAGLIQLMGGRDNFNAKLDQLFVEQYGTSKYQYLSQFPDSTGLVGLYAQGNEPSYHIPYLYDFSGQPWKTQRRVRQLMNIWYGDGPLGIPGDDDGGETSSWYVLSAMGFYPVCPGSPVYEIGSPIFAKSSIRMANGREFTIIANHVSAQNKYIQSAQLNGKALDKAWFAHAAIANGGTLVLEMGDKPNKQWGSAPADAPPSMSPVAGS</sequence>
<dbReference type="Gene3D" id="3.30.2080.10">
    <property type="entry name" value="GH92 mannosidase domain"/>
    <property type="match status" value="1"/>
</dbReference>
<dbReference type="GO" id="GO:0000224">
    <property type="term" value="F:peptide-N4-(N-acetyl-beta-glucosaminyl)asparagine amidase activity"/>
    <property type="evidence" value="ECO:0007669"/>
    <property type="project" value="TreeGrafter"/>
</dbReference>